<reference evidence="2" key="1">
    <citation type="submission" date="2021-06" db="EMBL/GenBank/DDBJ databases">
        <authorList>
            <person name="Kallberg Y."/>
            <person name="Tangrot J."/>
            <person name="Rosling A."/>
        </authorList>
    </citation>
    <scope>NUCLEOTIDE SEQUENCE</scope>
    <source>
        <strain evidence="2">FL966</strain>
    </source>
</reference>
<comment type="caution">
    <text evidence="2">The sequence shown here is derived from an EMBL/GenBank/DDBJ whole genome shotgun (WGS) entry which is preliminary data.</text>
</comment>
<evidence type="ECO:0000313" key="2">
    <source>
        <dbReference type="EMBL" id="CAG8652486.1"/>
    </source>
</evidence>
<keyword evidence="3" id="KW-1185">Reference proteome</keyword>
<evidence type="ECO:0000313" key="3">
    <source>
        <dbReference type="Proteomes" id="UP000789759"/>
    </source>
</evidence>
<dbReference type="InterPro" id="IPR018306">
    <property type="entry name" value="Phage_T5_Orf172_DNA-bd"/>
</dbReference>
<dbReference type="AlphaFoldDB" id="A0A9N9DU00"/>
<dbReference type="SMART" id="SM00974">
    <property type="entry name" value="T5orf172"/>
    <property type="match status" value="1"/>
</dbReference>
<feature type="domain" description="Bacteriophage T5 Orf172 DNA-binding" evidence="1">
    <location>
        <begin position="171"/>
        <end position="271"/>
    </location>
</feature>
<proteinExistence type="predicted"/>
<name>A0A9N9DU00_9GLOM</name>
<gene>
    <name evidence="2" type="ORF">CPELLU_LOCUS9407</name>
</gene>
<feature type="non-terminal residue" evidence="2">
    <location>
        <position position="283"/>
    </location>
</feature>
<dbReference type="EMBL" id="CAJVQA010007149">
    <property type="protein sequence ID" value="CAG8652486.1"/>
    <property type="molecule type" value="Genomic_DNA"/>
</dbReference>
<dbReference type="OrthoDB" id="2417614at2759"/>
<dbReference type="Proteomes" id="UP000789759">
    <property type="component" value="Unassembled WGS sequence"/>
</dbReference>
<dbReference type="PANTHER" id="PTHR28094:SF1">
    <property type="entry name" value="MEIOTICALLY UP-REGULATED GENE 113 PROTEIN"/>
    <property type="match status" value="1"/>
</dbReference>
<sequence length="283" mass="33695">DKLSGNEKRLYRVARRYFENFESEKWNVNQFLEFTNRKGGDKFPLTTRKEIYTMWLEYYLQKKTITVKKYLDLLNEAKYTSLAEALSFQFAMRKSVDVKLLDNRRQNYSSFIKTGKSNNSYVRNKDYIKDDVPHEIKILLRLELEKNISENDEAGYIYVFTVEDKEKENRNSSRMFYKIGRCKNVDQRLKQWEKKCDYKAKLLESFPTEGCKCKYTHRVERLIHLELSKTKATLPPCPGCKEVHQEWFKGESISDSKMPGWKEIRAVIVKWVTYAENVYGPGL</sequence>
<protein>
    <submittedName>
        <fullName evidence="2">22530_t:CDS:1</fullName>
    </submittedName>
</protein>
<accession>A0A9N9DU00</accession>
<organism evidence="2 3">
    <name type="scientific">Cetraspora pellucida</name>
    <dbReference type="NCBI Taxonomy" id="1433469"/>
    <lineage>
        <taxon>Eukaryota</taxon>
        <taxon>Fungi</taxon>
        <taxon>Fungi incertae sedis</taxon>
        <taxon>Mucoromycota</taxon>
        <taxon>Glomeromycotina</taxon>
        <taxon>Glomeromycetes</taxon>
        <taxon>Diversisporales</taxon>
        <taxon>Gigasporaceae</taxon>
        <taxon>Cetraspora</taxon>
    </lineage>
</organism>
<dbReference type="PANTHER" id="PTHR28094">
    <property type="entry name" value="MEIOTICALLY UP-REGULATED GENE 113 PROTEIN"/>
    <property type="match status" value="1"/>
</dbReference>
<evidence type="ECO:0000259" key="1">
    <source>
        <dbReference type="SMART" id="SM00974"/>
    </source>
</evidence>
<dbReference type="InterPro" id="IPR053006">
    <property type="entry name" value="Meiosis_regulatory"/>
</dbReference>
<dbReference type="Pfam" id="PF10544">
    <property type="entry name" value="T5orf172"/>
    <property type="match status" value="1"/>
</dbReference>